<feature type="compositionally biased region" description="Polar residues" evidence="1">
    <location>
        <begin position="125"/>
        <end position="142"/>
    </location>
</feature>
<dbReference type="AlphaFoldDB" id="A0AAV1TRZ1"/>
<comment type="caution">
    <text evidence="2">The sequence shown here is derived from an EMBL/GenBank/DDBJ whole genome shotgun (WGS) entry which is preliminary data.</text>
</comment>
<evidence type="ECO:0000313" key="2">
    <source>
        <dbReference type="EMBL" id="CAK7924207.1"/>
    </source>
</evidence>
<sequence length="446" mass="48700">MATPSRRTGKEEVEDVEDVEDVGKWGARGVGPQVCDEAEGQSSLLNYRDVARGSCLASVYQGPSQVPRITTPAPPTATSSHSLALSANKNKNWRANYLRALNIVTPDVTTWTRGRHVSAPETSRRPTATQLTGSGRSELLTTSRRRIVAGAEEGTRRSSSGTSSSCSSCSSSSHHHLSTRGRSISTSKSRRGASPCDTDKTSMYVFGLRSHLFRARRATSRSDYGSVRGYSGKSAPIKIPKSVEAASPTASASSPTEDEANRAVECLHVQRRPCSTRNYPNPAAESKSSTMQLLSWEEPLTMLGQSEWPLQKCNSSNEVVKSPVDCRWSLRRPDGIVEECEETEEEDVDGCTQSEDDDEGIFKMEFDSESTGGKVVSVNKRANKEKERVNVSQRRTSCLDDVRGTDDSEVVTPLSASFVPPHQMVDHGCFSLGLRDKLKRKPGVYC</sequence>
<organism evidence="2 3">
    <name type="scientific">Peronospora matthiolae</name>
    <dbReference type="NCBI Taxonomy" id="2874970"/>
    <lineage>
        <taxon>Eukaryota</taxon>
        <taxon>Sar</taxon>
        <taxon>Stramenopiles</taxon>
        <taxon>Oomycota</taxon>
        <taxon>Peronosporomycetes</taxon>
        <taxon>Peronosporales</taxon>
        <taxon>Peronosporaceae</taxon>
        <taxon>Peronospora</taxon>
    </lineage>
</organism>
<feature type="compositionally biased region" description="Low complexity" evidence="1">
    <location>
        <begin position="157"/>
        <end position="172"/>
    </location>
</feature>
<evidence type="ECO:0000313" key="3">
    <source>
        <dbReference type="Proteomes" id="UP001162060"/>
    </source>
</evidence>
<proteinExistence type="predicted"/>
<reference evidence="2" key="1">
    <citation type="submission" date="2024-01" db="EMBL/GenBank/DDBJ databases">
        <authorList>
            <person name="Webb A."/>
        </authorList>
    </citation>
    <scope>NUCLEOTIDE SEQUENCE</scope>
    <source>
        <strain evidence="2">Pm1</strain>
    </source>
</reference>
<feature type="region of interest" description="Disordered" evidence="1">
    <location>
        <begin position="113"/>
        <end position="200"/>
    </location>
</feature>
<accession>A0AAV1TRZ1</accession>
<protein>
    <submittedName>
        <fullName evidence="2">Uncharacterized protein</fullName>
    </submittedName>
</protein>
<dbReference type="Proteomes" id="UP001162060">
    <property type="component" value="Unassembled WGS sequence"/>
</dbReference>
<evidence type="ECO:0000256" key="1">
    <source>
        <dbReference type="SAM" id="MobiDB-lite"/>
    </source>
</evidence>
<feature type="region of interest" description="Disordered" evidence="1">
    <location>
        <begin position="1"/>
        <end position="30"/>
    </location>
</feature>
<name>A0AAV1TRZ1_9STRA</name>
<dbReference type="EMBL" id="CAKLBY020000073">
    <property type="protein sequence ID" value="CAK7924207.1"/>
    <property type="molecule type" value="Genomic_DNA"/>
</dbReference>
<gene>
    <name evidence="2" type="ORF">PM001_LOCUS9357</name>
</gene>